<dbReference type="OrthoDB" id="1861185at2759"/>
<reference evidence="1" key="1">
    <citation type="journal article" date="2020" name="Stud. Mycol.">
        <title>101 Dothideomycetes genomes: a test case for predicting lifestyles and emergence of pathogens.</title>
        <authorList>
            <person name="Haridas S."/>
            <person name="Albert R."/>
            <person name="Binder M."/>
            <person name="Bloem J."/>
            <person name="Labutti K."/>
            <person name="Salamov A."/>
            <person name="Andreopoulos B."/>
            <person name="Baker S."/>
            <person name="Barry K."/>
            <person name="Bills G."/>
            <person name="Bluhm B."/>
            <person name="Cannon C."/>
            <person name="Castanera R."/>
            <person name="Culley D."/>
            <person name="Daum C."/>
            <person name="Ezra D."/>
            <person name="Gonzalez J."/>
            <person name="Henrissat B."/>
            <person name="Kuo A."/>
            <person name="Liang C."/>
            <person name="Lipzen A."/>
            <person name="Lutzoni F."/>
            <person name="Magnuson J."/>
            <person name="Mondo S."/>
            <person name="Nolan M."/>
            <person name="Ohm R."/>
            <person name="Pangilinan J."/>
            <person name="Park H.-J."/>
            <person name="Ramirez L."/>
            <person name="Alfaro M."/>
            <person name="Sun H."/>
            <person name="Tritt A."/>
            <person name="Yoshinaga Y."/>
            <person name="Zwiers L.-H."/>
            <person name="Turgeon B."/>
            <person name="Goodwin S."/>
            <person name="Spatafora J."/>
            <person name="Crous P."/>
            <person name="Grigoriev I."/>
        </authorList>
    </citation>
    <scope>NUCLEOTIDE SEQUENCE</scope>
    <source>
        <strain evidence="1">CBS 116005</strain>
    </source>
</reference>
<name>A0A6G1LIB3_9PEZI</name>
<accession>A0A6G1LIB3</accession>
<dbReference type="Proteomes" id="UP000799436">
    <property type="component" value="Unassembled WGS sequence"/>
</dbReference>
<protein>
    <submittedName>
        <fullName evidence="1">Uncharacterized protein</fullName>
    </submittedName>
</protein>
<dbReference type="EMBL" id="ML995815">
    <property type="protein sequence ID" value="KAF2772309.1"/>
    <property type="molecule type" value="Genomic_DNA"/>
</dbReference>
<keyword evidence="2" id="KW-1185">Reference proteome</keyword>
<evidence type="ECO:0000313" key="1">
    <source>
        <dbReference type="EMBL" id="KAF2772309.1"/>
    </source>
</evidence>
<proteinExistence type="predicted"/>
<evidence type="ECO:0000313" key="2">
    <source>
        <dbReference type="Proteomes" id="UP000799436"/>
    </source>
</evidence>
<sequence>MTSLLTVLPDFDIKPFTHILPSLEKASIATADLLTLDAVDVARRAQVPPGEVKKLATALINGLHGCLDGESSGPGSEQSSFVSRQHGHDLIKRWKTISTLDDDFDDILGGGIAAEHVTEFVGERYALVLTDGMKLC</sequence>
<dbReference type="AlphaFoldDB" id="A0A6G1LIB3"/>
<organism evidence="1 2">
    <name type="scientific">Teratosphaeria nubilosa</name>
    <dbReference type="NCBI Taxonomy" id="161662"/>
    <lineage>
        <taxon>Eukaryota</taxon>
        <taxon>Fungi</taxon>
        <taxon>Dikarya</taxon>
        <taxon>Ascomycota</taxon>
        <taxon>Pezizomycotina</taxon>
        <taxon>Dothideomycetes</taxon>
        <taxon>Dothideomycetidae</taxon>
        <taxon>Mycosphaerellales</taxon>
        <taxon>Teratosphaeriaceae</taxon>
        <taxon>Teratosphaeria</taxon>
    </lineage>
</organism>
<gene>
    <name evidence="1" type="ORF">EJ03DRAFT_201607</name>
</gene>